<dbReference type="Pfam" id="PF11013">
    <property type="entry name" value="DUF2851"/>
    <property type="match status" value="1"/>
</dbReference>
<organism evidence="1 2">
    <name type="scientific">Parabacteroides faecalis</name>
    <dbReference type="NCBI Taxonomy" id="2924040"/>
    <lineage>
        <taxon>Bacteria</taxon>
        <taxon>Pseudomonadati</taxon>
        <taxon>Bacteroidota</taxon>
        <taxon>Bacteroidia</taxon>
        <taxon>Bacteroidales</taxon>
        <taxon>Tannerellaceae</taxon>
        <taxon>Parabacteroides</taxon>
    </lineage>
</organism>
<comment type="caution">
    <text evidence="1">The sequence shown here is derived from an EMBL/GenBank/DDBJ whole genome shotgun (WGS) entry which is preliminary data.</text>
</comment>
<proteinExistence type="predicted"/>
<dbReference type="InterPro" id="IPR021272">
    <property type="entry name" value="DUF2851"/>
</dbReference>
<dbReference type="Proteomes" id="UP001165444">
    <property type="component" value="Unassembled WGS sequence"/>
</dbReference>
<dbReference type="EMBL" id="JAKZMM010000009">
    <property type="protein sequence ID" value="MCJ2380002.1"/>
    <property type="molecule type" value="Genomic_DNA"/>
</dbReference>
<accession>A0ABT0BZ10</accession>
<evidence type="ECO:0000313" key="2">
    <source>
        <dbReference type="Proteomes" id="UP001165444"/>
    </source>
</evidence>
<gene>
    <name evidence="1" type="ORF">MUN53_05150</name>
</gene>
<name>A0ABT0BZ10_9BACT</name>
<reference evidence="1 2" key="1">
    <citation type="submission" date="2022-03" db="EMBL/GenBank/DDBJ databases">
        <title>Parabacteroides sp. nov. isolated from swine feces.</title>
        <authorList>
            <person name="Bak J.E."/>
        </authorList>
    </citation>
    <scope>NUCLEOTIDE SEQUENCE [LARGE SCALE GENOMIC DNA]</scope>
    <source>
        <strain evidence="1 2">AGMB00274</strain>
    </source>
</reference>
<protein>
    <submittedName>
        <fullName evidence="1">DUF2851 family protein</fullName>
    </submittedName>
</protein>
<dbReference type="RefSeq" id="WP_243323696.1">
    <property type="nucleotide sequence ID" value="NZ_JAKZMM010000009.1"/>
</dbReference>
<keyword evidence="2" id="KW-1185">Reference proteome</keyword>
<sequence length="428" mass="49998">MEQLLHYLWKYRLYRSSGLVTTRGDALEILDPGIENTDAGPDFFNAKIKLNGTVWAGSVEIHRKASDWWQHRHSADKAYDNVILHVVEQDDGTIFRRNQEEIPQLVLPVPETVISNMEWLLTRDSPIACLERLPAIDPVFRVQWTDALLAERLERKTDDILHWLEQYQKDWNEVFYILLCRNFGFGVNSDAFERLARSLPFKCILKQRPSVSQVEALFLGQAGLLNDSNENRHHYYRLLQQEYVFLRKKYGLQPLEPHIFRNLRLRPNATPHIKLVQLAAIWIRHDTLFSSILSARTPREVKDFFRVQASEFWDTHYNFVRSSPPQKKQLGENALHILLINTVVPVMFAYGVYHRMDEHKARALRLLECIPPERNAIVSLFSQVGMIPRHAGDTQALIQLKRNYCEPKKCLYCRLGFQLLKRSSSEGL</sequence>
<evidence type="ECO:0000313" key="1">
    <source>
        <dbReference type="EMBL" id="MCJ2380002.1"/>
    </source>
</evidence>